<name>A0A8J8P580_HALGN</name>
<comment type="caution">
    <text evidence="1">The sequence shown here is derived from an EMBL/GenBank/DDBJ whole genome shotgun (WGS) entry which is preliminary data.</text>
</comment>
<gene>
    <name evidence="1" type="ORF">FGO68_gene11750</name>
</gene>
<evidence type="ECO:0000313" key="2">
    <source>
        <dbReference type="Proteomes" id="UP000785679"/>
    </source>
</evidence>
<organism evidence="1 2">
    <name type="scientific">Halteria grandinella</name>
    <dbReference type="NCBI Taxonomy" id="5974"/>
    <lineage>
        <taxon>Eukaryota</taxon>
        <taxon>Sar</taxon>
        <taxon>Alveolata</taxon>
        <taxon>Ciliophora</taxon>
        <taxon>Intramacronucleata</taxon>
        <taxon>Spirotrichea</taxon>
        <taxon>Stichotrichia</taxon>
        <taxon>Sporadotrichida</taxon>
        <taxon>Halteriidae</taxon>
        <taxon>Halteria</taxon>
    </lineage>
</organism>
<evidence type="ECO:0000313" key="1">
    <source>
        <dbReference type="EMBL" id="TNV85796.1"/>
    </source>
</evidence>
<keyword evidence="2" id="KW-1185">Reference proteome</keyword>
<protein>
    <submittedName>
        <fullName evidence="1">Uncharacterized protein</fullName>
    </submittedName>
</protein>
<dbReference type="AlphaFoldDB" id="A0A8J8P580"/>
<reference evidence="1" key="1">
    <citation type="submission" date="2019-06" db="EMBL/GenBank/DDBJ databases">
        <authorList>
            <person name="Zheng W."/>
        </authorList>
    </citation>
    <scope>NUCLEOTIDE SEQUENCE</scope>
    <source>
        <strain evidence="1">QDHG01</strain>
    </source>
</reference>
<proteinExistence type="predicted"/>
<sequence>MLLEKDSRQQWLLNSLFISLPPSLISLPLCSQYRPIRNSIFCNRVSALNSQRPLCLFFWHCPQSYLLPSSYSSDCRYEKRSKWSFQMLFQTSTKEQVQWEQIFISTRIIQKQLKQDLIITLMKMPTSLNDLCPPIEANDDKLKLSLFWVVLPYLYCNSCTLKYL</sequence>
<dbReference type="Proteomes" id="UP000785679">
    <property type="component" value="Unassembled WGS sequence"/>
</dbReference>
<dbReference type="EMBL" id="RRYP01001544">
    <property type="protein sequence ID" value="TNV85796.1"/>
    <property type="molecule type" value="Genomic_DNA"/>
</dbReference>
<accession>A0A8J8P580</accession>